<evidence type="ECO:0000256" key="3">
    <source>
        <dbReference type="ARBA" id="ARBA00023163"/>
    </source>
</evidence>
<dbReference type="SUPFAM" id="SSF46689">
    <property type="entry name" value="Homeodomain-like"/>
    <property type="match status" value="1"/>
</dbReference>
<gene>
    <name evidence="6" type="ORF">HNQ66_001417</name>
</gene>
<dbReference type="InterPro" id="IPR036271">
    <property type="entry name" value="Tet_transcr_reg_TetR-rel_C_sf"/>
</dbReference>
<dbReference type="PROSITE" id="PS50977">
    <property type="entry name" value="HTH_TETR_2"/>
    <property type="match status" value="1"/>
</dbReference>
<evidence type="ECO:0000259" key="5">
    <source>
        <dbReference type="PROSITE" id="PS50977"/>
    </source>
</evidence>
<dbReference type="SUPFAM" id="SSF48498">
    <property type="entry name" value="Tetracyclin repressor-like, C-terminal domain"/>
    <property type="match status" value="1"/>
</dbReference>
<dbReference type="InterPro" id="IPR009057">
    <property type="entry name" value="Homeodomain-like_sf"/>
</dbReference>
<organism evidence="6 7">
    <name type="scientific">Shinella fusca</name>
    <dbReference type="NCBI Taxonomy" id="544480"/>
    <lineage>
        <taxon>Bacteria</taxon>
        <taxon>Pseudomonadati</taxon>
        <taxon>Pseudomonadota</taxon>
        <taxon>Alphaproteobacteria</taxon>
        <taxon>Hyphomicrobiales</taxon>
        <taxon>Rhizobiaceae</taxon>
        <taxon>Shinella</taxon>
    </lineage>
</organism>
<dbReference type="InterPro" id="IPR001647">
    <property type="entry name" value="HTH_TetR"/>
</dbReference>
<protein>
    <submittedName>
        <fullName evidence="6">AcrR family transcriptional regulator</fullName>
    </submittedName>
</protein>
<keyword evidence="2 4" id="KW-0238">DNA-binding</keyword>
<evidence type="ECO:0000313" key="7">
    <source>
        <dbReference type="Proteomes" id="UP000535406"/>
    </source>
</evidence>
<dbReference type="PANTHER" id="PTHR47506:SF1">
    <property type="entry name" value="HTH-TYPE TRANSCRIPTIONAL REGULATOR YJDC"/>
    <property type="match status" value="1"/>
</dbReference>
<dbReference type="Proteomes" id="UP000535406">
    <property type="component" value="Unassembled WGS sequence"/>
</dbReference>
<dbReference type="AlphaFoldDB" id="A0A7W8DUK0"/>
<dbReference type="GO" id="GO:0003677">
    <property type="term" value="F:DNA binding"/>
    <property type="evidence" value="ECO:0007669"/>
    <property type="project" value="UniProtKB-UniRule"/>
</dbReference>
<dbReference type="Pfam" id="PF00440">
    <property type="entry name" value="TetR_N"/>
    <property type="match status" value="1"/>
</dbReference>
<keyword evidence="7" id="KW-1185">Reference proteome</keyword>
<dbReference type="Gene3D" id="1.10.10.60">
    <property type="entry name" value="Homeodomain-like"/>
    <property type="match status" value="1"/>
</dbReference>
<evidence type="ECO:0000256" key="2">
    <source>
        <dbReference type="ARBA" id="ARBA00023125"/>
    </source>
</evidence>
<feature type="domain" description="HTH tetR-type" evidence="5">
    <location>
        <begin position="6"/>
        <end position="66"/>
    </location>
</feature>
<feature type="DNA-binding region" description="H-T-H motif" evidence="4">
    <location>
        <begin position="29"/>
        <end position="48"/>
    </location>
</feature>
<evidence type="ECO:0000256" key="4">
    <source>
        <dbReference type="PROSITE-ProRule" id="PRU00335"/>
    </source>
</evidence>
<comment type="caution">
    <text evidence="6">The sequence shown here is derived from an EMBL/GenBank/DDBJ whole genome shotgun (WGS) entry which is preliminary data.</text>
</comment>
<proteinExistence type="predicted"/>
<accession>A0A7W8DUK0</accession>
<dbReference type="PANTHER" id="PTHR47506">
    <property type="entry name" value="TRANSCRIPTIONAL REGULATORY PROTEIN"/>
    <property type="match status" value="1"/>
</dbReference>
<dbReference type="RefSeq" id="WP_184142278.1">
    <property type="nucleotide sequence ID" value="NZ_JACHIK010000004.1"/>
</dbReference>
<reference evidence="6 7" key="1">
    <citation type="submission" date="2020-08" db="EMBL/GenBank/DDBJ databases">
        <title>Genomic Encyclopedia of Type Strains, Phase IV (KMG-IV): sequencing the most valuable type-strain genomes for metagenomic binning, comparative biology and taxonomic classification.</title>
        <authorList>
            <person name="Goeker M."/>
        </authorList>
    </citation>
    <scope>NUCLEOTIDE SEQUENCE [LARGE SCALE GENOMIC DNA]</scope>
    <source>
        <strain evidence="6 7">DSM 21319</strain>
    </source>
</reference>
<evidence type="ECO:0000256" key="1">
    <source>
        <dbReference type="ARBA" id="ARBA00023015"/>
    </source>
</evidence>
<dbReference type="Gene3D" id="1.10.357.10">
    <property type="entry name" value="Tetracycline Repressor, domain 2"/>
    <property type="match status" value="1"/>
</dbReference>
<keyword evidence="1" id="KW-0805">Transcription regulation</keyword>
<dbReference type="EMBL" id="JACHIK010000004">
    <property type="protein sequence ID" value="MBB5042021.1"/>
    <property type="molecule type" value="Genomic_DNA"/>
</dbReference>
<name>A0A7W8DUK0_9HYPH</name>
<sequence length="188" mass="20402">MARNKEFDRDDALDAAIGVFREHGFEGTSTDMLVRAMKIGRQSLYDTFGDKWKLYCLAVERYSIAETRAHIATLRGEPRAVDGIRAMIGRVVEDAQRACLGVGSICEFGESRQELSALRQTAGLQLKTAAEERIRKAQADGDIAVDATAGEIANFLIAGIAGIRVAARGGASRDDLRSLGRMTLRAIA</sequence>
<evidence type="ECO:0000313" key="6">
    <source>
        <dbReference type="EMBL" id="MBB5042021.1"/>
    </source>
</evidence>
<keyword evidence="3" id="KW-0804">Transcription</keyword>